<reference evidence="1" key="1">
    <citation type="submission" date="2018-05" db="EMBL/GenBank/DDBJ databases">
        <title>Draft genome of Mucuna pruriens seed.</title>
        <authorList>
            <person name="Nnadi N.E."/>
            <person name="Vos R."/>
            <person name="Hasami M.H."/>
            <person name="Devisetty U.K."/>
            <person name="Aguiy J.C."/>
        </authorList>
    </citation>
    <scope>NUCLEOTIDE SEQUENCE [LARGE SCALE GENOMIC DNA]</scope>
    <source>
        <strain evidence="1">JCA_2017</strain>
    </source>
</reference>
<sequence>MRHKVDTTRKLALEVAKGDAIKLYTLLWRYNVDLRRSNLGNTCKIQLVKPSLDVPFIRVDKHHLKTKYGGQLLIVVGRDENDQYFHLVVVVEIYQG</sequence>
<dbReference type="EMBL" id="QJKJ01002384">
    <property type="protein sequence ID" value="RDY03099.1"/>
    <property type="molecule type" value="Genomic_DNA"/>
</dbReference>
<dbReference type="AlphaFoldDB" id="A0A371HJZ7"/>
<feature type="non-terminal residue" evidence="1">
    <location>
        <position position="1"/>
    </location>
</feature>
<gene>
    <name evidence="1" type="ORF">CR513_13352</name>
</gene>
<organism evidence="1 2">
    <name type="scientific">Mucuna pruriens</name>
    <name type="common">Velvet bean</name>
    <name type="synonym">Dolichos pruriens</name>
    <dbReference type="NCBI Taxonomy" id="157652"/>
    <lineage>
        <taxon>Eukaryota</taxon>
        <taxon>Viridiplantae</taxon>
        <taxon>Streptophyta</taxon>
        <taxon>Embryophyta</taxon>
        <taxon>Tracheophyta</taxon>
        <taxon>Spermatophyta</taxon>
        <taxon>Magnoliopsida</taxon>
        <taxon>eudicotyledons</taxon>
        <taxon>Gunneridae</taxon>
        <taxon>Pentapetalae</taxon>
        <taxon>rosids</taxon>
        <taxon>fabids</taxon>
        <taxon>Fabales</taxon>
        <taxon>Fabaceae</taxon>
        <taxon>Papilionoideae</taxon>
        <taxon>50 kb inversion clade</taxon>
        <taxon>NPAAA clade</taxon>
        <taxon>indigoferoid/millettioid clade</taxon>
        <taxon>Phaseoleae</taxon>
        <taxon>Mucuna</taxon>
    </lineage>
</organism>
<name>A0A371HJZ7_MUCPR</name>
<evidence type="ECO:0000313" key="1">
    <source>
        <dbReference type="EMBL" id="RDY03099.1"/>
    </source>
</evidence>
<comment type="caution">
    <text evidence="1">The sequence shown here is derived from an EMBL/GenBank/DDBJ whole genome shotgun (WGS) entry which is preliminary data.</text>
</comment>
<keyword evidence="2" id="KW-1185">Reference proteome</keyword>
<evidence type="ECO:0000313" key="2">
    <source>
        <dbReference type="Proteomes" id="UP000257109"/>
    </source>
</evidence>
<accession>A0A371HJZ7</accession>
<proteinExistence type="predicted"/>
<protein>
    <submittedName>
        <fullName evidence="1">Uncharacterized protein</fullName>
    </submittedName>
</protein>
<dbReference type="Proteomes" id="UP000257109">
    <property type="component" value="Unassembled WGS sequence"/>
</dbReference>